<feature type="region of interest" description="Disordered" evidence="3">
    <location>
        <begin position="26"/>
        <end position="48"/>
    </location>
</feature>
<feature type="region of interest" description="Disordered" evidence="3">
    <location>
        <begin position="1043"/>
        <end position="1134"/>
    </location>
</feature>
<organism evidence="5 6">
    <name type="scientific">Candida parapsilosis</name>
    <name type="common">Yeast</name>
    <dbReference type="NCBI Taxonomy" id="5480"/>
    <lineage>
        <taxon>Eukaryota</taxon>
        <taxon>Fungi</taxon>
        <taxon>Dikarya</taxon>
        <taxon>Ascomycota</taxon>
        <taxon>Saccharomycotina</taxon>
        <taxon>Pichiomycetes</taxon>
        <taxon>Debaryomycetaceae</taxon>
        <taxon>Candida/Lodderomyces clade</taxon>
        <taxon>Candida</taxon>
    </lineage>
</organism>
<dbReference type="FunFam" id="4.10.240.10:FF:000027">
    <property type="entry name" value="Specific RNA polymerase II transcription factor"/>
    <property type="match status" value="1"/>
</dbReference>
<dbReference type="GO" id="GO:0008270">
    <property type="term" value="F:zinc ion binding"/>
    <property type="evidence" value="ECO:0007669"/>
    <property type="project" value="InterPro"/>
</dbReference>
<dbReference type="CDD" id="cd12148">
    <property type="entry name" value="fungal_TF_MHR"/>
    <property type="match status" value="1"/>
</dbReference>
<dbReference type="GO" id="GO:0000981">
    <property type="term" value="F:DNA-binding transcription factor activity, RNA polymerase II-specific"/>
    <property type="evidence" value="ECO:0007669"/>
    <property type="project" value="InterPro"/>
</dbReference>
<evidence type="ECO:0000259" key="4">
    <source>
        <dbReference type="PROSITE" id="PS50048"/>
    </source>
</evidence>
<dbReference type="InterPro" id="IPR001138">
    <property type="entry name" value="Zn2Cys6_DnaBD"/>
</dbReference>
<evidence type="ECO:0000313" key="6">
    <source>
        <dbReference type="Proteomes" id="UP000590412"/>
    </source>
</evidence>
<keyword evidence="1" id="KW-0479">Metal-binding</keyword>
<dbReference type="PROSITE" id="PS50048">
    <property type="entry name" value="ZN2_CY6_FUNGAL_2"/>
    <property type="match status" value="1"/>
</dbReference>
<dbReference type="Pfam" id="PF00172">
    <property type="entry name" value="Zn_clus"/>
    <property type="match status" value="1"/>
</dbReference>
<dbReference type="PANTHER" id="PTHR31644">
    <property type="entry name" value="TRANSCRIPTIONAL ACTIVATOR ARO80-RELATED"/>
    <property type="match status" value="1"/>
</dbReference>
<dbReference type="CDD" id="cd00067">
    <property type="entry name" value="GAL4"/>
    <property type="match status" value="1"/>
</dbReference>
<feature type="compositionally biased region" description="Polar residues" evidence="3">
    <location>
        <begin position="179"/>
        <end position="193"/>
    </location>
</feature>
<feature type="compositionally biased region" description="Low complexity" evidence="3">
    <location>
        <begin position="1122"/>
        <end position="1134"/>
    </location>
</feature>
<reference evidence="5" key="1">
    <citation type="submission" date="2020-03" db="EMBL/GenBank/DDBJ databases">
        <title>FDA dAtabase for Regulatory Grade micrObial Sequences (FDA-ARGOS): Supporting development and validation of Infectious Disease Dx tests.</title>
        <authorList>
            <person name="Campos J."/>
            <person name="Goldberg B."/>
            <person name="Tallon L."/>
            <person name="Sadzewicz L."/>
            <person name="Vavikolanu K."/>
            <person name="Mehta A."/>
            <person name="Aluvathingal J."/>
            <person name="Nadendla S."/>
            <person name="Nandy P."/>
            <person name="Geyer C."/>
            <person name="Yan Y."/>
            <person name="Sichtig H."/>
        </authorList>
    </citation>
    <scope>NUCLEOTIDE SEQUENCE [LARGE SCALE GENOMIC DNA]</scope>
    <source>
        <strain evidence="5">FDAARGOS_652</strain>
    </source>
</reference>
<feature type="compositionally biased region" description="Polar residues" evidence="3">
    <location>
        <begin position="292"/>
        <end position="305"/>
    </location>
</feature>
<feature type="compositionally biased region" description="Low complexity" evidence="3">
    <location>
        <begin position="30"/>
        <end position="39"/>
    </location>
</feature>
<feature type="compositionally biased region" description="Low complexity" evidence="3">
    <location>
        <begin position="313"/>
        <end position="327"/>
    </location>
</feature>
<dbReference type="GO" id="GO:0009074">
    <property type="term" value="P:aromatic amino acid family catabolic process"/>
    <property type="evidence" value="ECO:0007669"/>
    <property type="project" value="TreeGrafter"/>
</dbReference>
<feature type="compositionally biased region" description="Low complexity" evidence="3">
    <location>
        <begin position="1048"/>
        <end position="1063"/>
    </location>
</feature>
<name>A0A8X7NP51_CANPA</name>
<keyword evidence="2" id="KW-0539">Nucleus</keyword>
<dbReference type="InterPro" id="IPR036864">
    <property type="entry name" value="Zn2-C6_fun-type_DNA-bd_sf"/>
</dbReference>
<dbReference type="InterPro" id="IPR052780">
    <property type="entry name" value="AAA_Catabolism_Regulators"/>
</dbReference>
<evidence type="ECO:0000256" key="1">
    <source>
        <dbReference type="ARBA" id="ARBA00022723"/>
    </source>
</evidence>
<dbReference type="Proteomes" id="UP000590412">
    <property type="component" value="Unassembled WGS sequence"/>
</dbReference>
<dbReference type="PROSITE" id="PS00463">
    <property type="entry name" value="ZN2_CY6_FUNGAL_1"/>
    <property type="match status" value="1"/>
</dbReference>
<dbReference type="SMART" id="SM00906">
    <property type="entry name" value="Fungal_trans"/>
    <property type="match status" value="1"/>
</dbReference>
<dbReference type="PANTHER" id="PTHR31644:SF2">
    <property type="entry name" value="TRANSCRIPTIONAL ACTIVATOR ARO80-RELATED"/>
    <property type="match status" value="1"/>
</dbReference>
<feature type="compositionally biased region" description="Low complexity" evidence="3">
    <location>
        <begin position="123"/>
        <end position="134"/>
    </location>
</feature>
<dbReference type="SMART" id="SM00066">
    <property type="entry name" value="GAL4"/>
    <property type="match status" value="1"/>
</dbReference>
<dbReference type="GO" id="GO:0003677">
    <property type="term" value="F:DNA binding"/>
    <property type="evidence" value="ECO:0007669"/>
    <property type="project" value="InterPro"/>
</dbReference>
<feature type="region of interest" description="Disordered" evidence="3">
    <location>
        <begin position="103"/>
        <end position="208"/>
    </location>
</feature>
<gene>
    <name evidence="5" type="ORF">FOB60_001645</name>
</gene>
<feature type="region of interest" description="Disordered" evidence="3">
    <location>
        <begin position="1"/>
        <end position="20"/>
    </location>
</feature>
<feature type="compositionally biased region" description="Low complexity" evidence="3">
    <location>
        <begin position="1091"/>
        <end position="1100"/>
    </location>
</feature>
<dbReference type="GO" id="GO:0006351">
    <property type="term" value="P:DNA-templated transcription"/>
    <property type="evidence" value="ECO:0007669"/>
    <property type="project" value="InterPro"/>
</dbReference>
<protein>
    <submittedName>
        <fullName evidence="5">Fungal Zn(2)-Cys(6) binuclear cluster domain family protein</fullName>
    </submittedName>
</protein>
<evidence type="ECO:0000256" key="2">
    <source>
        <dbReference type="ARBA" id="ARBA00023242"/>
    </source>
</evidence>
<sequence>MHSDNNYMGHQRDSSHGTNQTYNMQTSLAQQQQQQQQQQLNQLPPSQEHKYKRNYRACLNCRVRKVKCDLGPVDNPHDGKCARCLRERKDCVFVESKRGGATNVLSGRRKRQKLNHMGEYETSQSPDAASSSVSRGNNELDFNNETTNSTNLHGSSPQSLPGINSILREGSTHHRSPSAYESAQHGTTATSASGDDASENKGQKTGQQSNHFATMEGALVFLASAAGTIAKADERDNIDARAKYDQIEAMTGHNSHRASIDDNNTSPQLHPENPISPYMQTQNSQSQFSTSHRASIDNSVQISHSVSRHDSLSTQQPNQQQEYQPSSSRHDSIDNNKAQIYPYMNPTRNKRMTMPAAESGYAVRPKASKKLSSIEYIGPAPHGILTEDEAERLINLFFSTMHPYFPHIPKFLHSSKVLSGYPILLCAILTISSRYHPFENNASSLQNGNVPRNIEVHDRLWLYVQRLISQTVWAEASTRSIGTIFAFLLFTEWNPRAIHWRWSDYANKAEEGGIESESGIVGSGLNTRSDGIGTAFAGVAGAKSSSVDGADGNSAVGGQNLAGLGAMRRSHRMAWMLIGSAVRLAQDMGFMEMSSKTLIATHIAEINSVMDISRRSMLAHSLSEIDLDEDEISEEDTEYGEDVDDDVNIMKMSEEELKRAASEHTFKFTKAQKAQIELLQIMSLGHESFYGYKAQLGQLSQRQNLAVLNIISPLINNWSRKYKQFLVPTSGKLAKHVSNFQHQWTKPKSKTCQEINESIKQESFIFEFNYVKLYIYSLALSPSPRTMMGKKNRVSLKLDELSRSARFIEQAFNAANEMLNAAHRIHKFKMLRFMPVRWLTRLVRAVAFIVKCYLTITAQRNHNISSGSSTAAAAAAFATTRDTYDPTVLSFSLISIDDISSSIHRAALTLRDCSPDELHLCTRYSNILMYLYSEMKNKKNEQEQDDNEHMGGGSGGYHYSTTFRGHDREGQPTTTSSYNAKLHLSQGVAVGAASSSSVEQLTPQHQPYEESDAFPYGPYFKQPTNVPTSAPIAVGVTGKPTSPMLLNSATTPTTASARATATSEIPSDALPQSGATHSSSSSSDTAHLDTNSGGVSSSVRGEGGGENVREEENGNSPGAAPNSNHNIGSNNNSNSIMGIGDSEVMDWFMNNQTIGLDFVAPWTEMIEQQLNSNDHNLYF</sequence>
<comment type="caution">
    <text evidence="5">The sequence shown here is derived from an EMBL/GenBank/DDBJ whole genome shotgun (WGS) entry which is preliminary data.</text>
</comment>
<feature type="compositionally biased region" description="Polar residues" evidence="3">
    <location>
        <begin position="135"/>
        <end position="162"/>
    </location>
</feature>
<proteinExistence type="predicted"/>
<dbReference type="EMBL" id="JABWAB010000003">
    <property type="protein sequence ID" value="KAF6057090.1"/>
    <property type="molecule type" value="Genomic_DNA"/>
</dbReference>
<evidence type="ECO:0000256" key="3">
    <source>
        <dbReference type="SAM" id="MobiDB-lite"/>
    </source>
</evidence>
<feature type="region of interest" description="Disordered" evidence="3">
    <location>
        <begin position="995"/>
        <end position="1022"/>
    </location>
</feature>
<accession>A0A8X7NP51</accession>
<dbReference type="SUPFAM" id="SSF57701">
    <property type="entry name" value="Zn2/Cys6 DNA-binding domain"/>
    <property type="match status" value="1"/>
</dbReference>
<dbReference type="InterPro" id="IPR007219">
    <property type="entry name" value="XnlR_reg_dom"/>
</dbReference>
<feature type="compositionally biased region" description="Low complexity" evidence="3">
    <location>
        <begin position="280"/>
        <end position="291"/>
    </location>
</feature>
<evidence type="ECO:0000313" key="5">
    <source>
        <dbReference type="EMBL" id="KAF6057090.1"/>
    </source>
</evidence>
<dbReference type="Gene3D" id="4.10.240.10">
    <property type="entry name" value="Zn(2)-C6 fungal-type DNA-binding domain"/>
    <property type="match status" value="1"/>
</dbReference>
<dbReference type="AlphaFoldDB" id="A0A8X7NP51"/>
<feature type="domain" description="Zn(2)-C6 fungal-type" evidence="4">
    <location>
        <begin position="57"/>
        <end position="93"/>
    </location>
</feature>
<feature type="region of interest" description="Disordered" evidence="3">
    <location>
        <begin position="250"/>
        <end position="335"/>
    </location>
</feature>
<dbReference type="GO" id="GO:0045944">
    <property type="term" value="P:positive regulation of transcription by RNA polymerase II"/>
    <property type="evidence" value="ECO:0007669"/>
    <property type="project" value="TreeGrafter"/>
</dbReference>
<dbReference type="GO" id="GO:0005634">
    <property type="term" value="C:nucleus"/>
    <property type="evidence" value="ECO:0007669"/>
    <property type="project" value="TreeGrafter"/>
</dbReference>